<dbReference type="SUPFAM" id="SSF82199">
    <property type="entry name" value="SET domain"/>
    <property type="match status" value="1"/>
</dbReference>
<dbReference type="STRING" id="93759.A0A1R3J547"/>
<dbReference type="AlphaFoldDB" id="A0A1R3J547"/>
<feature type="signal peptide" evidence="1">
    <location>
        <begin position="1"/>
        <end position="27"/>
    </location>
</feature>
<sequence length="116" mass="12574">MVFSVLALHHQVLLYVVEIATVGLGRSKFGFGTEKCGAGIVAEEDIKHGEFVIEYVGEAGCRQKLGVKPSKPKISSDAALKLVAYQVALSSPKLKAMLFGNNVCYESPFQTIKKSR</sequence>
<organism evidence="2 3">
    <name type="scientific">Corchorus olitorius</name>
    <dbReference type="NCBI Taxonomy" id="93759"/>
    <lineage>
        <taxon>Eukaryota</taxon>
        <taxon>Viridiplantae</taxon>
        <taxon>Streptophyta</taxon>
        <taxon>Embryophyta</taxon>
        <taxon>Tracheophyta</taxon>
        <taxon>Spermatophyta</taxon>
        <taxon>Magnoliopsida</taxon>
        <taxon>eudicotyledons</taxon>
        <taxon>Gunneridae</taxon>
        <taxon>Pentapetalae</taxon>
        <taxon>rosids</taxon>
        <taxon>malvids</taxon>
        <taxon>Malvales</taxon>
        <taxon>Malvaceae</taxon>
        <taxon>Grewioideae</taxon>
        <taxon>Apeibeae</taxon>
        <taxon>Corchorus</taxon>
    </lineage>
</organism>
<dbReference type="EMBL" id="AWUE01016639">
    <property type="protein sequence ID" value="OMO89934.1"/>
    <property type="molecule type" value="Genomic_DNA"/>
</dbReference>
<feature type="chain" id="PRO_5011983357" description="SET domain-containing protein" evidence="1">
    <location>
        <begin position="28"/>
        <end position="116"/>
    </location>
</feature>
<evidence type="ECO:0000256" key="1">
    <source>
        <dbReference type="SAM" id="SignalP"/>
    </source>
</evidence>
<evidence type="ECO:0000313" key="2">
    <source>
        <dbReference type="EMBL" id="OMO89934.1"/>
    </source>
</evidence>
<evidence type="ECO:0008006" key="4">
    <source>
        <dbReference type="Google" id="ProtNLM"/>
    </source>
</evidence>
<proteinExistence type="predicted"/>
<comment type="caution">
    <text evidence="2">The sequence shown here is derived from an EMBL/GenBank/DDBJ whole genome shotgun (WGS) entry which is preliminary data.</text>
</comment>
<name>A0A1R3J547_9ROSI</name>
<dbReference type="InterPro" id="IPR046341">
    <property type="entry name" value="SET_dom_sf"/>
</dbReference>
<accession>A0A1R3J547</accession>
<gene>
    <name evidence="2" type="ORF">COLO4_19513</name>
</gene>
<protein>
    <recommendedName>
        <fullName evidence="4">SET domain-containing protein</fullName>
    </recommendedName>
</protein>
<dbReference type="Proteomes" id="UP000187203">
    <property type="component" value="Unassembled WGS sequence"/>
</dbReference>
<keyword evidence="1" id="KW-0732">Signal</keyword>
<dbReference type="OrthoDB" id="422362at2759"/>
<dbReference type="Gene3D" id="2.170.270.10">
    <property type="entry name" value="SET domain"/>
    <property type="match status" value="1"/>
</dbReference>
<evidence type="ECO:0000313" key="3">
    <source>
        <dbReference type="Proteomes" id="UP000187203"/>
    </source>
</evidence>
<reference evidence="3" key="1">
    <citation type="submission" date="2013-09" db="EMBL/GenBank/DDBJ databases">
        <title>Corchorus olitorius genome sequencing.</title>
        <authorList>
            <person name="Alam M."/>
            <person name="Haque M.S."/>
            <person name="Islam M.S."/>
            <person name="Emdad E.M."/>
            <person name="Islam M.M."/>
            <person name="Ahmed B."/>
            <person name="Halim A."/>
            <person name="Hossen Q.M.M."/>
            <person name="Hossain M.Z."/>
            <person name="Ahmed R."/>
            <person name="Khan M.M."/>
            <person name="Islam R."/>
            <person name="Rashid M.M."/>
            <person name="Khan S.A."/>
            <person name="Rahman M.S."/>
            <person name="Alam M."/>
            <person name="Yahiya A.S."/>
            <person name="Khan M.S."/>
            <person name="Azam M.S."/>
            <person name="Haque T."/>
            <person name="Lashkar M.Z.H."/>
            <person name="Akhand A.I."/>
            <person name="Morshed G."/>
            <person name="Roy S."/>
            <person name="Uddin K.S."/>
            <person name="Rabeya T."/>
            <person name="Hossain A.S."/>
            <person name="Chowdhury A."/>
            <person name="Snigdha A.R."/>
            <person name="Mortoza M.S."/>
            <person name="Matin S.A."/>
            <person name="Hoque S.M.E."/>
            <person name="Islam M.K."/>
            <person name="Roy D.K."/>
            <person name="Haider R."/>
            <person name="Moosa M.M."/>
            <person name="Elias S.M."/>
            <person name="Hasan A.M."/>
            <person name="Jahan S."/>
            <person name="Shafiuddin M."/>
            <person name="Mahmood N."/>
            <person name="Shommy N.S."/>
        </authorList>
    </citation>
    <scope>NUCLEOTIDE SEQUENCE [LARGE SCALE GENOMIC DNA]</scope>
    <source>
        <strain evidence="3">cv. O-4</strain>
    </source>
</reference>
<keyword evidence="3" id="KW-1185">Reference proteome</keyword>